<comment type="caution">
    <text evidence="2">The sequence shown here is derived from an EMBL/GenBank/DDBJ whole genome shotgun (WGS) entry which is preliminary data.</text>
</comment>
<dbReference type="RefSeq" id="WP_123223113.1">
    <property type="nucleotide sequence ID" value="NZ_RJSF01000040.1"/>
</dbReference>
<evidence type="ECO:0000256" key="1">
    <source>
        <dbReference type="SAM" id="SignalP"/>
    </source>
</evidence>
<dbReference type="EMBL" id="RJSF01000040">
    <property type="protein sequence ID" value="RNM13707.1"/>
    <property type="molecule type" value="Genomic_DNA"/>
</dbReference>
<proteinExistence type="predicted"/>
<dbReference type="Pfam" id="PF19458">
    <property type="entry name" value="DUF5995"/>
    <property type="match status" value="1"/>
</dbReference>
<evidence type="ECO:0000313" key="3">
    <source>
        <dbReference type="Proteomes" id="UP000279994"/>
    </source>
</evidence>
<organism evidence="2 3">
    <name type="scientific">Nocardioides pocheonensis</name>
    <dbReference type="NCBI Taxonomy" id="661485"/>
    <lineage>
        <taxon>Bacteria</taxon>
        <taxon>Bacillati</taxon>
        <taxon>Actinomycetota</taxon>
        <taxon>Actinomycetes</taxon>
        <taxon>Propionibacteriales</taxon>
        <taxon>Nocardioidaceae</taxon>
        <taxon>Nocardioides</taxon>
    </lineage>
</organism>
<reference evidence="2 3" key="1">
    <citation type="submission" date="2018-11" db="EMBL/GenBank/DDBJ databases">
        <authorList>
            <person name="Li F."/>
        </authorList>
    </citation>
    <scope>NUCLEOTIDE SEQUENCE [LARGE SCALE GENOMIC DNA]</scope>
    <source>
        <strain evidence="2 3">Gsoil 818</strain>
    </source>
</reference>
<sequence length="333" mass="36699">MFVQSFAHRARTVAGVVSAIVVASLLTVGATSTPAHADLLPYVPWSSYLAGWTDQYVPTSDNDCVAGRSTCLKATLKEESRIADDTAKSCSHNAVFARAYVRMTQLYGFTRDIPGYYQDVPYFNHVDAVFARYYTDAYYNWTSGNRAAVPQAWLTAFDAAKNKKVSGSGDLLLGMNAHINRDLPYVMAASGLVAPDGTSRKADYDVVERWLYDATAPLIAEFAQRFDPTMDDSQDPFGLANWTLFQMVSDWRENAWRNAEALVSAPTDAARALVSANIEADANTIAQSILNSESYVPLLSSTVPRDNYCALHNGDAPPMRYDFGYATPWGYSY</sequence>
<dbReference type="AlphaFoldDB" id="A0A3N0GMM9"/>
<dbReference type="InterPro" id="IPR046037">
    <property type="entry name" value="DUF5995"/>
</dbReference>
<dbReference type="OrthoDB" id="583431at2"/>
<protein>
    <recommendedName>
        <fullName evidence="4">Alginate lyase domain-containing protein</fullName>
    </recommendedName>
</protein>
<dbReference type="Proteomes" id="UP000279994">
    <property type="component" value="Unassembled WGS sequence"/>
</dbReference>
<feature type="signal peptide" evidence="1">
    <location>
        <begin position="1"/>
        <end position="37"/>
    </location>
</feature>
<keyword evidence="1" id="KW-0732">Signal</keyword>
<feature type="chain" id="PRO_5018096066" description="Alginate lyase domain-containing protein" evidence="1">
    <location>
        <begin position="38"/>
        <end position="333"/>
    </location>
</feature>
<evidence type="ECO:0008006" key="4">
    <source>
        <dbReference type="Google" id="ProtNLM"/>
    </source>
</evidence>
<keyword evidence="3" id="KW-1185">Reference proteome</keyword>
<evidence type="ECO:0000313" key="2">
    <source>
        <dbReference type="EMBL" id="RNM13707.1"/>
    </source>
</evidence>
<accession>A0A3N0GMM9</accession>
<name>A0A3N0GMM9_9ACTN</name>
<gene>
    <name evidence="2" type="ORF">EFL26_12020</name>
</gene>